<name>A0ACB8DA16_DERSI</name>
<reference evidence="1" key="1">
    <citation type="submission" date="2020-05" db="EMBL/GenBank/DDBJ databases">
        <title>Large-scale comparative analyses of tick genomes elucidate their genetic diversity and vector capacities.</title>
        <authorList>
            <person name="Jia N."/>
            <person name="Wang J."/>
            <person name="Shi W."/>
            <person name="Du L."/>
            <person name="Sun Y."/>
            <person name="Zhan W."/>
            <person name="Jiang J."/>
            <person name="Wang Q."/>
            <person name="Zhang B."/>
            <person name="Ji P."/>
            <person name="Sakyi L.B."/>
            <person name="Cui X."/>
            <person name="Yuan T."/>
            <person name="Jiang B."/>
            <person name="Yang W."/>
            <person name="Lam T.T.-Y."/>
            <person name="Chang Q."/>
            <person name="Ding S."/>
            <person name="Wang X."/>
            <person name="Zhu J."/>
            <person name="Ruan X."/>
            <person name="Zhao L."/>
            <person name="Wei J."/>
            <person name="Que T."/>
            <person name="Du C."/>
            <person name="Cheng J."/>
            <person name="Dai P."/>
            <person name="Han X."/>
            <person name="Huang E."/>
            <person name="Gao Y."/>
            <person name="Liu J."/>
            <person name="Shao H."/>
            <person name="Ye R."/>
            <person name="Li L."/>
            <person name="Wei W."/>
            <person name="Wang X."/>
            <person name="Wang C."/>
            <person name="Yang T."/>
            <person name="Huo Q."/>
            <person name="Li W."/>
            <person name="Guo W."/>
            <person name="Chen H."/>
            <person name="Zhou L."/>
            <person name="Ni X."/>
            <person name="Tian J."/>
            <person name="Zhou Y."/>
            <person name="Sheng Y."/>
            <person name="Liu T."/>
            <person name="Pan Y."/>
            <person name="Xia L."/>
            <person name="Li J."/>
            <person name="Zhao F."/>
            <person name="Cao W."/>
        </authorList>
    </citation>
    <scope>NUCLEOTIDE SEQUENCE</scope>
    <source>
        <strain evidence="1">Dsil-2018</strain>
    </source>
</reference>
<sequence>MLQEKARQFAHASDITGFEASTGWLHRFHERNGITWQVVSGEKKSADVGGLLSLLRDYRANARVWMTRHLFSEWVIRIDDQMKSAGRKILIIAV</sequence>
<evidence type="ECO:0000313" key="1">
    <source>
        <dbReference type="EMBL" id="KAH7964858.1"/>
    </source>
</evidence>
<keyword evidence="2" id="KW-1185">Reference proteome</keyword>
<evidence type="ECO:0000313" key="2">
    <source>
        <dbReference type="Proteomes" id="UP000821865"/>
    </source>
</evidence>
<comment type="caution">
    <text evidence="1">The sequence shown here is derived from an EMBL/GenBank/DDBJ whole genome shotgun (WGS) entry which is preliminary data.</text>
</comment>
<protein>
    <submittedName>
        <fullName evidence="1">Uncharacterized protein</fullName>
    </submittedName>
</protein>
<proteinExistence type="predicted"/>
<accession>A0ACB8DA16</accession>
<gene>
    <name evidence="1" type="ORF">HPB49_001929</name>
</gene>
<dbReference type="Proteomes" id="UP000821865">
    <property type="component" value="Chromosome 2"/>
</dbReference>
<organism evidence="1 2">
    <name type="scientific">Dermacentor silvarum</name>
    <name type="common">Tick</name>
    <dbReference type="NCBI Taxonomy" id="543639"/>
    <lineage>
        <taxon>Eukaryota</taxon>
        <taxon>Metazoa</taxon>
        <taxon>Ecdysozoa</taxon>
        <taxon>Arthropoda</taxon>
        <taxon>Chelicerata</taxon>
        <taxon>Arachnida</taxon>
        <taxon>Acari</taxon>
        <taxon>Parasitiformes</taxon>
        <taxon>Ixodida</taxon>
        <taxon>Ixodoidea</taxon>
        <taxon>Ixodidae</taxon>
        <taxon>Rhipicephalinae</taxon>
        <taxon>Dermacentor</taxon>
    </lineage>
</organism>
<dbReference type="EMBL" id="CM023471">
    <property type="protein sequence ID" value="KAH7964858.1"/>
    <property type="molecule type" value="Genomic_DNA"/>
</dbReference>